<dbReference type="GO" id="GO:0004930">
    <property type="term" value="F:G protein-coupled receptor activity"/>
    <property type="evidence" value="ECO:0007669"/>
    <property type="project" value="UniProtKB-KW"/>
</dbReference>
<dbReference type="Gene3D" id="1.20.1070.10">
    <property type="entry name" value="Rhodopsin 7-helix transmembrane proteins"/>
    <property type="match status" value="1"/>
</dbReference>
<evidence type="ECO:0000313" key="10">
    <source>
        <dbReference type="EMBL" id="CAF0954107.1"/>
    </source>
</evidence>
<dbReference type="EMBL" id="CAJNOI010000054">
    <property type="protein sequence ID" value="CAF0954107.1"/>
    <property type="molecule type" value="Genomic_DNA"/>
</dbReference>
<organism evidence="10 13">
    <name type="scientific">Adineta steineri</name>
    <dbReference type="NCBI Taxonomy" id="433720"/>
    <lineage>
        <taxon>Eukaryota</taxon>
        <taxon>Metazoa</taxon>
        <taxon>Spiralia</taxon>
        <taxon>Gnathifera</taxon>
        <taxon>Rotifera</taxon>
        <taxon>Eurotatoria</taxon>
        <taxon>Bdelloidea</taxon>
        <taxon>Adinetida</taxon>
        <taxon>Adinetidae</taxon>
        <taxon>Adineta</taxon>
    </lineage>
</organism>
<feature type="transmembrane region" description="Helical" evidence="8">
    <location>
        <begin position="181"/>
        <end position="201"/>
    </location>
</feature>
<feature type="transmembrane region" description="Helical" evidence="8">
    <location>
        <begin position="22"/>
        <end position="48"/>
    </location>
</feature>
<name>A0A814DIE7_9BILA</name>
<dbReference type="AlphaFoldDB" id="A0A814DIE7"/>
<proteinExistence type="predicted"/>
<dbReference type="InterPro" id="IPR050125">
    <property type="entry name" value="GPCR_opsins"/>
</dbReference>
<sequence>MSSNETNLLLWPCLDSLHLNPWNLSCIACRLGGGIILIISIVCFIFNIRFLFTQRRQNTLVISLFLASLLVIVISVPRVLAQLFACRRQCSTIYCRIEGFVSYVSGCVCMLVFTILSIHRYISLCSYHKFFSYKLSTFICWFLSFIFAFPLVFDYFNSYIPEGLGFHCSINWQDQSNISRLYILFSFILMYFFPLLILFFVNFRAHFIVRHIYSKHYLNSSFLQYSSQISTIKIHQRIHYFEIDNHKYYIHQASDRKRFRLDYRFLRAIIFLVSSYILAWTPYSIVAISQLLNIKFIFQRTVLITLAAFIAKSSVILSPFVYLSVMNNRLFKRLLFK</sequence>
<evidence type="ECO:0000259" key="9">
    <source>
        <dbReference type="PROSITE" id="PS50262"/>
    </source>
</evidence>
<evidence type="ECO:0000313" key="13">
    <source>
        <dbReference type="Proteomes" id="UP000663877"/>
    </source>
</evidence>
<dbReference type="PANTHER" id="PTHR24240">
    <property type="entry name" value="OPSIN"/>
    <property type="match status" value="1"/>
</dbReference>
<evidence type="ECO:0000313" key="11">
    <source>
        <dbReference type="EMBL" id="CAF1477480.1"/>
    </source>
</evidence>
<evidence type="ECO:0000256" key="7">
    <source>
        <dbReference type="ARBA" id="ARBA00023224"/>
    </source>
</evidence>
<keyword evidence="7" id="KW-0807">Transducer</keyword>
<keyword evidence="5 8" id="KW-0472">Membrane</keyword>
<comment type="subcellular location">
    <subcellularLocation>
        <location evidence="1">Membrane</location>
        <topology evidence="1">Multi-pass membrane protein</topology>
    </subcellularLocation>
</comment>
<evidence type="ECO:0000256" key="3">
    <source>
        <dbReference type="ARBA" id="ARBA00022989"/>
    </source>
</evidence>
<keyword evidence="3 8" id="KW-1133">Transmembrane helix</keyword>
<feature type="transmembrane region" description="Helical" evidence="8">
    <location>
        <begin position="60"/>
        <end position="80"/>
    </location>
</feature>
<dbReference type="InterPro" id="IPR017452">
    <property type="entry name" value="GPCR_Rhodpsn_7TM"/>
</dbReference>
<dbReference type="Proteomes" id="UP000663877">
    <property type="component" value="Unassembled WGS sequence"/>
</dbReference>
<evidence type="ECO:0000256" key="1">
    <source>
        <dbReference type="ARBA" id="ARBA00004141"/>
    </source>
</evidence>
<dbReference type="Pfam" id="PF00001">
    <property type="entry name" value="7tm_1"/>
    <property type="match status" value="1"/>
</dbReference>
<dbReference type="InterPro" id="IPR000276">
    <property type="entry name" value="GPCR_Rhodpsn"/>
</dbReference>
<dbReference type="OrthoDB" id="9996086at2759"/>
<evidence type="ECO:0000256" key="2">
    <source>
        <dbReference type="ARBA" id="ARBA00022692"/>
    </source>
</evidence>
<evidence type="ECO:0000256" key="5">
    <source>
        <dbReference type="ARBA" id="ARBA00023136"/>
    </source>
</evidence>
<feature type="transmembrane region" description="Helical" evidence="8">
    <location>
        <begin position="265"/>
        <end position="283"/>
    </location>
</feature>
<dbReference type="PROSITE" id="PS50262">
    <property type="entry name" value="G_PROTEIN_RECEP_F1_2"/>
    <property type="match status" value="1"/>
</dbReference>
<evidence type="ECO:0000256" key="4">
    <source>
        <dbReference type="ARBA" id="ARBA00023040"/>
    </source>
</evidence>
<evidence type="ECO:0000313" key="12">
    <source>
        <dbReference type="Proteomes" id="UP000663832"/>
    </source>
</evidence>
<dbReference type="Proteomes" id="UP000663832">
    <property type="component" value="Unassembled WGS sequence"/>
</dbReference>
<protein>
    <recommendedName>
        <fullName evidence="9">G-protein coupled receptors family 1 profile domain-containing protein</fullName>
    </recommendedName>
</protein>
<keyword evidence="4" id="KW-0297">G-protein coupled receptor</keyword>
<accession>A0A814DIE7</accession>
<gene>
    <name evidence="10" type="ORF">BJG266_LOCUS13378</name>
    <name evidence="11" type="ORF">QVE165_LOCUS42006</name>
</gene>
<dbReference type="EMBL" id="CAJNOM010000510">
    <property type="protein sequence ID" value="CAF1477480.1"/>
    <property type="molecule type" value="Genomic_DNA"/>
</dbReference>
<dbReference type="SUPFAM" id="SSF81321">
    <property type="entry name" value="Family A G protein-coupled receptor-like"/>
    <property type="match status" value="1"/>
</dbReference>
<reference evidence="10" key="1">
    <citation type="submission" date="2021-02" db="EMBL/GenBank/DDBJ databases">
        <authorList>
            <person name="Nowell W R."/>
        </authorList>
    </citation>
    <scope>NUCLEOTIDE SEQUENCE</scope>
</reference>
<keyword evidence="6" id="KW-0675">Receptor</keyword>
<feature type="domain" description="G-protein coupled receptors family 1 profile" evidence="9">
    <location>
        <begin position="34"/>
        <end position="322"/>
    </location>
</feature>
<keyword evidence="2 8" id="KW-0812">Transmembrane</keyword>
<evidence type="ECO:0000256" key="8">
    <source>
        <dbReference type="SAM" id="Phobius"/>
    </source>
</evidence>
<feature type="transmembrane region" description="Helical" evidence="8">
    <location>
        <begin position="303"/>
        <end position="325"/>
    </location>
</feature>
<dbReference type="GO" id="GO:0016020">
    <property type="term" value="C:membrane"/>
    <property type="evidence" value="ECO:0007669"/>
    <property type="project" value="UniProtKB-SubCell"/>
</dbReference>
<feature type="transmembrane region" description="Helical" evidence="8">
    <location>
        <begin position="100"/>
        <end position="118"/>
    </location>
</feature>
<dbReference type="PRINTS" id="PR00237">
    <property type="entry name" value="GPCRRHODOPSN"/>
</dbReference>
<evidence type="ECO:0000256" key="6">
    <source>
        <dbReference type="ARBA" id="ARBA00023170"/>
    </source>
</evidence>
<comment type="caution">
    <text evidence="10">The sequence shown here is derived from an EMBL/GenBank/DDBJ whole genome shotgun (WGS) entry which is preliminary data.</text>
</comment>
<keyword evidence="12" id="KW-1185">Reference proteome</keyword>
<feature type="transmembrane region" description="Helical" evidence="8">
    <location>
        <begin position="130"/>
        <end position="153"/>
    </location>
</feature>